<dbReference type="OrthoDB" id="5241348at2"/>
<keyword evidence="3" id="KW-1133">Transmembrane helix</keyword>
<dbReference type="Gene3D" id="3.60.21.10">
    <property type="match status" value="1"/>
</dbReference>
<name>A0A132ML07_9ACTN</name>
<keyword evidence="1" id="KW-0479">Metal-binding</keyword>
<dbReference type="InterPro" id="IPR051158">
    <property type="entry name" value="Metallophosphoesterase_sf"/>
</dbReference>
<evidence type="ECO:0000256" key="1">
    <source>
        <dbReference type="ARBA" id="ARBA00022723"/>
    </source>
</evidence>
<dbReference type="GO" id="GO:0008758">
    <property type="term" value="F:UDP-2,3-diacylglucosamine hydrolase activity"/>
    <property type="evidence" value="ECO:0007669"/>
    <property type="project" value="TreeGrafter"/>
</dbReference>
<dbReference type="GO" id="GO:0016020">
    <property type="term" value="C:membrane"/>
    <property type="evidence" value="ECO:0007669"/>
    <property type="project" value="GOC"/>
</dbReference>
<evidence type="ECO:0000256" key="2">
    <source>
        <dbReference type="ARBA" id="ARBA00022801"/>
    </source>
</evidence>
<dbReference type="RefSeq" id="WP_066883351.1">
    <property type="nucleotide sequence ID" value="NZ_LAXD01000001.1"/>
</dbReference>
<keyword evidence="3" id="KW-0472">Membrane</keyword>
<keyword evidence="2" id="KW-0378">Hydrolase</keyword>
<organism evidence="5 6">
    <name type="scientific">Carbonactinospora thermoautotrophica</name>
    <dbReference type="NCBI Taxonomy" id="1469144"/>
    <lineage>
        <taxon>Bacteria</taxon>
        <taxon>Bacillati</taxon>
        <taxon>Actinomycetota</taxon>
        <taxon>Actinomycetes</taxon>
        <taxon>Kitasatosporales</taxon>
        <taxon>Carbonactinosporaceae</taxon>
        <taxon>Carbonactinospora</taxon>
    </lineage>
</organism>
<accession>A0A132ML07</accession>
<keyword evidence="3" id="KW-0812">Transmembrane</keyword>
<evidence type="ECO:0000256" key="3">
    <source>
        <dbReference type="SAM" id="Phobius"/>
    </source>
</evidence>
<evidence type="ECO:0000313" key="6">
    <source>
        <dbReference type="Proteomes" id="UP000070188"/>
    </source>
</evidence>
<dbReference type="Proteomes" id="UP000070188">
    <property type="component" value="Unassembled WGS sequence"/>
</dbReference>
<reference evidence="6" key="1">
    <citation type="submission" date="2015-04" db="EMBL/GenBank/DDBJ databases">
        <title>Physiological reanalysis, assessment of diazotrophy, and genome sequences of multiple isolates of Streptomyces thermoautotrophicus.</title>
        <authorList>
            <person name="MacKellar D.C."/>
            <person name="Lieber L."/>
            <person name="Norman J."/>
            <person name="Bolger A."/>
            <person name="Tobin C."/>
            <person name="Murray J.W."/>
            <person name="Chang R."/>
            <person name="Ford T."/>
            <person name="Nguyen P.Q."/>
            <person name="Woodward J."/>
            <person name="Permingeat H."/>
            <person name="Joshi N.S."/>
            <person name="Silver P.A."/>
            <person name="Usadel B."/>
            <person name="Rutherford A.W."/>
            <person name="Friesen M."/>
            <person name="Prell J."/>
        </authorList>
    </citation>
    <scope>NUCLEOTIDE SEQUENCE [LARGE SCALE GENOMIC DNA]</scope>
    <source>
        <strain evidence="6">H1</strain>
    </source>
</reference>
<comment type="caution">
    <text evidence="5">The sequence shown here is derived from an EMBL/GenBank/DDBJ whole genome shotgun (WGS) entry which is preliminary data.</text>
</comment>
<proteinExistence type="predicted"/>
<dbReference type="STRING" id="1469144.LI90_183"/>
<dbReference type="PANTHER" id="PTHR31302:SF31">
    <property type="entry name" value="PHOSPHODIESTERASE YAEI"/>
    <property type="match status" value="1"/>
</dbReference>
<protein>
    <submittedName>
        <fullName evidence="5">Metallophosphoesterase</fullName>
    </submittedName>
</protein>
<dbReference type="PANTHER" id="PTHR31302">
    <property type="entry name" value="TRANSMEMBRANE PROTEIN WITH METALLOPHOSPHOESTERASE DOMAIN-RELATED"/>
    <property type="match status" value="1"/>
</dbReference>
<sequence>MLARVQNATTVIRAAVARFLARRAVKMAGVVLVALCGLWIGLMLGARVDARIGPMDTHLSLRPTLEGDTFVNVSPVGSLQLDSHDGPIGLRVDMVQLDPKLTQALIDDPNRLRGLDDQIPRDVRQAIVRLLIRGAVSAVLVAAALTWLVTRRARHTLVAGSTALVVLAAGGGAVAATWNPKSLLEPRYHGLLASAPSIVVSAQNLITDFETYRKELAKLVTNVSRLYTVTSKLPTYQPDPSTIRVLHVSDLHLNPMAWSVIESLVQQFGVTFIIDSGDLTDRGTSAENQFASHISRLGRPYVFVRGNHDSPDTAAAVARQKGAIVLRGRIVTVEGLRILGDADPRWPPDRPNSQEPPAAPVQQMVERLARTARDASPPVDIVVTHDPTYAAPLGGVTPTVLTGHAHRREVRALEHGTRLFVQGSTGGAGMRGLNNPQPVPIQCSVLYFDRKTKRLQAWDDITVGGLGLASVEVSRHLADEATLTEKTQLTPSPTATESPG</sequence>
<dbReference type="InterPro" id="IPR004843">
    <property type="entry name" value="Calcineurin-like_PHP"/>
</dbReference>
<feature type="transmembrane region" description="Helical" evidence="3">
    <location>
        <begin position="27"/>
        <end position="46"/>
    </location>
</feature>
<gene>
    <name evidence="5" type="ORF">LI90_183</name>
</gene>
<feature type="domain" description="Calcineurin-like phosphoesterase" evidence="4">
    <location>
        <begin position="243"/>
        <end position="389"/>
    </location>
</feature>
<keyword evidence="6" id="KW-1185">Reference proteome</keyword>
<feature type="transmembrane region" description="Helical" evidence="3">
    <location>
        <begin position="130"/>
        <end position="150"/>
    </location>
</feature>
<dbReference type="GO" id="GO:0009245">
    <property type="term" value="P:lipid A biosynthetic process"/>
    <property type="evidence" value="ECO:0007669"/>
    <property type="project" value="TreeGrafter"/>
</dbReference>
<dbReference type="SUPFAM" id="SSF56300">
    <property type="entry name" value="Metallo-dependent phosphatases"/>
    <property type="match status" value="1"/>
</dbReference>
<dbReference type="PATRIC" id="fig|1469144.10.peg.257"/>
<feature type="transmembrane region" description="Helical" evidence="3">
    <location>
        <begin position="156"/>
        <end position="178"/>
    </location>
</feature>
<evidence type="ECO:0000259" key="4">
    <source>
        <dbReference type="Pfam" id="PF00149"/>
    </source>
</evidence>
<dbReference type="Pfam" id="PF00149">
    <property type="entry name" value="Metallophos"/>
    <property type="match status" value="1"/>
</dbReference>
<dbReference type="InterPro" id="IPR029052">
    <property type="entry name" value="Metallo-depent_PP-like"/>
</dbReference>
<dbReference type="EMBL" id="LAXD01000001">
    <property type="protein sequence ID" value="KWW98557.1"/>
    <property type="molecule type" value="Genomic_DNA"/>
</dbReference>
<evidence type="ECO:0000313" key="5">
    <source>
        <dbReference type="EMBL" id="KWW98557.1"/>
    </source>
</evidence>
<dbReference type="AlphaFoldDB" id="A0A132ML07"/>
<dbReference type="GO" id="GO:0046872">
    <property type="term" value="F:metal ion binding"/>
    <property type="evidence" value="ECO:0007669"/>
    <property type="project" value="UniProtKB-KW"/>
</dbReference>